<evidence type="ECO:0000313" key="9">
    <source>
        <dbReference type="Proteomes" id="UP000253805"/>
    </source>
</evidence>
<dbReference type="RefSeq" id="WP_114548779.1">
    <property type="nucleotide sequence ID" value="NZ_PPUT01000009.1"/>
</dbReference>
<gene>
    <name evidence="7 8" type="primary">tatC</name>
    <name evidence="8" type="ORF">C1850_04650</name>
</gene>
<evidence type="ECO:0000256" key="7">
    <source>
        <dbReference type="HAMAP-Rule" id="MF_00902"/>
    </source>
</evidence>
<dbReference type="Pfam" id="PF00902">
    <property type="entry name" value="TatC"/>
    <property type="match status" value="1"/>
</dbReference>
<dbReference type="PRINTS" id="PR01840">
    <property type="entry name" value="TATCFAMILY"/>
</dbReference>
<keyword evidence="7" id="KW-0813">Transport</keyword>
<dbReference type="GO" id="GO:0033281">
    <property type="term" value="C:TAT protein transport complex"/>
    <property type="evidence" value="ECO:0007669"/>
    <property type="project" value="UniProtKB-UniRule"/>
</dbReference>
<evidence type="ECO:0000256" key="2">
    <source>
        <dbReference type="ARBA" id="ARBA00022692"/>
    </source>
</evidence>
<comment type="caution">
    <text evidence="8">The sequence shown here is derived from an EMBL/GenBank/DDBJ whole genome shotgun (WGS) entry which is preliminary data.</text>
</comment>
<dbReference type="PANTHER" id="PTHR30371">
    <property type="entry name" value="SEC-INDEPENDENT PROTEIN TRANSLOCASE PROTEIN TATC"/>
    <property type="match status" value="1"/>
</dbReference>
<comment type="function">
    <text evidence="7">Part of the twin-arginine translocation (Tat) system that transports large folded proteins containing a characteristic twin-arginine motif in their signal peptide across membranes. Together with TatB, TatC is part of a receptor directly interacting with Tat signal peptides.</text>
</comment>
<evidence type="ECO:0000313" key="8">
    <source>
        <dbReference type="EMBL" id="RDC45413.1"/>
    </source>
</evidence>
<dbReference type="EMBL" id="PPUT01000009">
    <property type="protein sequence ID" value="RDC45413.1"/>
    <property type="molecule type" value="Genomic_DNA"/>
</dbReference>
<accession>A0A369NZX3</accession>
<keyword evidence="7" id="KW-1003">Cell membrane</keyword>
<keyword evidence="2 7" id="KW-0812">Transmembrane</keyword>
<reference evidence="8 9" key="1">
    <citation type="journal article" date="2018" name="Elife">
        <title>Discovery and characterization of a prevalent human gut bacterial enzyme sufficient for the inactivation of a family of plant toxins.</title>
        <authorList>
            <person name="Koppel N."/>
            <person name="Bisanz J.E."/>
            <person name="Pandelia M.E."/>
            <person name="Turnbaugh P.J."/>
            <person name="Balskus E.P."/>
        </authorList>
    </citation>
    <scope>NUCLEOTIDE SEQUENCE [LARGE SCALE GENOMIC DNA]</scope>
    <source>
        <strain evidence="8 9">OB21 GAM 11</strain>
    </source>
</reference>
<name>A0A369NZX3_9ACTN</name>
<feature type="transmembrane region" description="Helical" evidence="7">
    <location>
        <begin position="195"/>
        <end position="212"/>
    </location>
</feature>
<protein>
    <recommendedName>
        <fullName evidence="7">Sec-independent protein translocase protein TatC</fullName>
    </recommendedName>
</protein>
<keyword evidence="6 7" id="KW-0472">Membrane</keyword>
<feature type="transmembrane region" description="Helical" evidence="7">
    <location>
        <begin position="78"/>
        <end position="103"/>
    </location>
</feature>
<dbReference type="NCBIfam" id="TIGR00945">
    <property type="entry name" value="tatC"/>
    <property type="match status" value="1"/>
</dbReference>
<evidence type="ECO:0000256" key="6">
    <source>
        <dbReference type="ARBA" id="ARBA00023136"/>
    </source>
</evidence>
<comment type="subunit">
    <text evidence="7">The Tat system comprises two distinct complexes: a TatABC complex, containing multiple copies of TatA, TatB and TatC subunits, and a separate TatA complex, containing only TatA subunits. Substrates initially bind to the TatABC complex, which probably triggers association of the separate TatA complex to form the active translocon.</text>
</comment>
<comment type="subcellular location">
    <subcellularLocation>
        <location evidence="7">Cell membrane</location>
        <topology evidence="7">Multi-pass membrane protein</topology>
    </subcellularLocation>
    <subcellularLocation>
        <location evidence="1">Membrane</location>
        <topology evidence="1">Multi-pass membrane protein</topology>
    </subcellularLocation>
</comment>
<keyword evidence="4 7" id="KW-1133">Transmembrane helix</keyword>
<feature type="transmembrane region" description="Helical" evidence="7">
    <location>
        <begin position="115"/>
        <end position="141"/>
    </location>
</feature>
<organism evidence="8 9">
    <name type="scientific">Adlercreutzia equolifaciens subsp. celatus</name>
    <dbReference type="NCBI Taxonomy" id="394340"/>
    <lineage>
        <taxon>Bacteria</taxon>
        <taxon>Bacillati</taxon>
        <taxon>Actinomycetota</taxon>
        <taxon>Coriobacteriia</taxon>
        <taxon>Eggerthellales</taxon>
        <taxon>Eggerthellaceae</taxon>
        <taxon>Adlercreutzia</taxon>
    </lineage>
</organism>
<evidence type="ECO:0000256" key="5">
    <source>
        <dbReference type="ARBA" id="ARBA00023010"/>
    </source>
</evidence>
<feature type="transmembrane region" description="Helical" evidence="7">
    <location>
        <begin position="21"/>
        <end position="39"/>
    </location>
</feature>
<dbReference type="GO" id="GO:0065002">
    <property type="term" value="P:intracellular protein transmembrane transport"/>
    <property type="evidence" value="ECO:0007669"/>
    <property type="project" value="TreeGrafter"/>
</dbReference>
<dbReference type="InterPro" id="IPR002033">
    <property type="entry name" value="TatC"/>
</dbReference>
<dbReference type="GO" id="GO:0009977">
    <property type="term" value="F:proton motive force dependent protein transmembrane transporter activity"/>
    <property type="evidence" value="ECO:0007669"/>
    <property type="project" value="TreeGrafter"/>
</dbReference>
<feature type="transmembrane region" description="Helical" evidence="7">
    <location>
        <begin position="218"/>
        <end position="242"/>
    </location>
</feature>
<comment type="similarity">
    <text evidence="7">Belongs to the TatC family.</text>
</comment>
<dbReference type="AlphaFoldDB" id="A0A369NZX3"/>
<dbReference type="HAMAP" id="MF_00902">
    <property type="entry name" value="TatC"/>
    <property type="match status" value="1"/>
</dbReference>
<keyword evidence="3 7" id="KW-0653">Protein transport</keyword>
<sequence>MPIGPARMPLFDHLGELRMRLVRIVACLAVAVVVFYMATPTMGQFLLMPIAEFLPNVDGVASLQAIDPFEAFSVRFQISLWAGIVATSPVILWQLLAFFLPALKPSERKWFMPTFAAAVALFIIGTVFCYLIILNPAFQWLTDQAMGLGYVAPRMSSYIDIIIKFELGFGFAFELPLIVFYLVIFDVIPYKKLRGSWRTVYVVLMVICAVVTPDASPVTMLLMFAAMIMLYEGSLLIARVVLRRRIKRQNEELAAEEDE</sequence>
<evidence type="ECO:0000256" key="4">
    <source>
        <dbReference type="ARBA" id="ARBA00022989"/>
    </source>
</evidence>
<dbReference type="GO" id="GO:0043953">
    <property type="term" value="P:protein transport by the Tat complex"/>
    <property type="evidence" value="ECO:0007669"/>
    <property type="project" value="UniProtKB-UniRule"/>
</dbReference>
<evidence type="ECO:0000256" key="1">
    <source>
        <dbReference type="ARBA" id="ARBA00004141"/>
    </source>
</evidence>
<feature type="transmembrane region" description="Helical" evidence="7">
    <location>
        <begin position="161"/>
        <end position="183"/>
    </location>
</feature>
<dbReference type="Proteomes" id="UP000253805">
    <property type="component" value="Unassembled WGS sequence"/>
</dbReference>
<keyword evidence="5 7" id="KW-0811">Translocation</keyword>
<proteinExistence type="inferred from homology"/>
<evidence type="ECO:0000256" key="3">
    <source>
        <dbReference type="ARBA" id="ARBA00022927"/>
    </source>
</evidence>
<dbReference type="PANTHER" id="PTHR30371:SF0">
    <property type="entry name" value="SEC-INDEPENDENT PROTEIN TRANSLOCASE PROTEIN TATC, CHLOROPLASTIC-RELATED"/>
    <property type="match status" value="1"/>
</dbReference>